<organism evidence="3 4">
    <name type="scientific">Lacipirellula parvula</name>
    <dbReference type="NCBI Taxonomy" id="2650471"/>
    <lineage>
        <taxon>Bacteria</taxon>
        <taxon>Pseudomonadati</taxon>
        <taxon>Planctomycetota</taxon>
        <taxon>Planctomycetia</taxon>
        <taxon>Pirellulales</taxon>
        <taxon>Lacipirellulaceae</taxon>
        <taxon>Lacipirellula</taxon>
    </lineage>
</organism>
<evidence type="ECO:0000259" key="2">
    <source>
        <dbReference type="Pfam" id="PF13360"/>
    </source>
</evidence>
<dbReference type="InterPro" id="IPR015943">
    <property type="entry name" value="WD40/YVTN_repeat-like_dom_sf"/>
</dbReference>
<name>A0A5K7X964_9BACT</name>
<dbReference type="AlphaFoldDB" id="A0A5K7X964"/>
<dbReference type="EC" id="2.7.1.-" evidence="3"/>
<evidence type="ECO:0000313" key="3">
    <source>
        <dbReference type="EMBL" id="BBO33314.1"/>
    </source>
</evidence>
<dbReference type="InterPro" id="IPR002372">
    <property type="entry name" value="PQQ_rpt_dom"/>
</dbReference>
<sequence length="442" mass="48678">MRSEVLLAILLMAVGASARGAEAWPQFRGPTGQGEAQEERLPLEWSESEGIKWKAPLPGRGWSSPVVANGRIWLTTAVEQAQDEAKRAELLKSYEKLPVNEQFLRFDSISLRVIEVDFESGKILREINLFERESPPPIHGLNTYASPTPVLDTETGRLFCHFGTFGTCCIDTHTGEIVWKRQLELDHVVGPGSSPALYKNLLIIPNDGIDRQYIAALDVATGKTVWEQSRPPIRENNTDHHKAFATPLVIEVDGRPQAVIPGAQWFVAYDPLSGDELWRIDHGSGFSNIARPVFDGQLLFLNTGLGKAQLWAVLPDGAGDVTETHVAWRETRQVPAMSSPALSNGRLYMVSDGGVASCLDSETGKTLWRERMPGKYSASPLTGGGRVYFWSHEGRTNVVADSNKFELLSQNDVDGMLMASPAAIDGDLLLRTDTSLYRVTGR</sequence>
<dbReference type="EMBL" id="AP021861">
    <property type="protein sequence ID" value="BBO33314.1"/>
    <property type="molecule type" value="Genomic_DNA"/>
</dbReference>
<accession>A0A5K7X964</accession>
<feature type="chain" id="PRO_5025008683" evidence="1">
    <location>
        <begin position="19"/>
        <end position="442"/>
    </location>
</feature>
<keyword evidence="4" id="KW-1185">Reference proteome</keyword>
<dbReference type="Gene3D" id="2.130.10.10">
    <property type="entry name" value="YVTN repeat-like/Quinoprotein amine dehydrogenase"/>
    <property type="match status" value="1"/>
</dbReference>
<proteinExistence type="predicted"/>
<evidence type="ECO:0000313" key="4">
    <source>
        <dbReference type="Proteomes" id="UP000326837"/>
    </source>
</evidence>
<dbReference type="InterPro" id="IPR011047">
    <property type="entry name" value="Quinoprotein_ADH-like_sf"/>
</dbReference>
<dbReference type="SUPFAM" id="SSF50998">
    <property type="entry name" value="Quinoprotein alcohol dehydrogenase-like"/>
    <property type="match status" value="1"/>
</dbReference>
<feature type="domain" description="Pyrrolo-quinoline quinone repeat" evidence="2">
    <location>
        <begin position="51"/>
        <end position="228"/>
    </location>
</feature>
<dbReference type="Pfam" id="PF13360">
    <property type="entry name" value="PQQ_2"/>
    <property type="match status" value="2"/>
</dbReference>
<feature type="signal peptide" evidence="1">
    <location>
        <begin position="1"/>
        <end position="18"/>
    </location>
</feature>
<dbReference type="PANTHER" id="PTHR34512">
    <property type="entry name" value="CELL SURFACE PROTEIN"/>
    <property type="match status" value="1"/>
</dbReference>
<protein>
    <submittedName>
        <fullName evidence="3">Putative serine/threonine protein kinase afsK</fullName>
        <ecNumber evidence="3">2.7.1.-</ecNumber>
    </submittedName>
</protein>
<keyword evidence="1" id="KW-0732">Signal</keyword>
<keyword evidence="3" id="KW-0723">Serine/threonine-protein kinase</keyword>
<gene>
    <name evidence="3" type="ORF">PLANPX_2926</name>
</gene>
<dbReference type="Proteomes" id="UP000326837">
    <property type="component" value="Chromosome"/>
</dbReference>
<dbReference type="KEGG" id="lpav:PLANPX_2926"/>
<keyword evidence="3" id="KW-0808">Transferase</keyword>
<feature type="domain" description="Pyrrolo-quinoline quinone repeat" evidence="2">
    <location>
        <begin position="267"/>
        <end position="392"/>
    </location>
</feature>
<dbReference type="GO" id="GO:0004674">
    <property type="term" value="F:protein serine/threonine kinase activity"/>
    <property type="evidence" value="ECO:0007669"/>
    <property type="project" value="UniProtKB-KW"/>
</dbReference>
<reference evidence="4" key="1">
    <citation type="submission" date="2019-10" db="EMBL/GenBank/DDBJ databases">
        <title>Lacipirellula parvula gen. nov., sp. nov., representing a lineage of planctomycetes widespread in freshwater anoxic habitats, and description of the family Lacipirellulaceae.</title>
        <authorList>
            <person name="Dedysh S.N."/>
            <person name="Kulichevskaya I.S."/>
            <person name="Beletsky A.V."/>
            <person name="Rakitin A.L."/>
            <person name="Mardanov A.V."/>
            <person name="Ivanova A.A."/>
            <person name="Saltykova V.X."/>
            <person name="Rijpstra W.I.C."/>
            <person name="Sinninghe Damste J.S."/>
            <person name="Ravin N.V."/>
        </authorList>
    </citation>
    <scope>NUCLEOTIDE SEQUENCE [LARGE SCALE GENOMIC DNA]</scope>
    <source>
        <strain evidence="4">PX69</strain>
    </source>
</reference>
<evidence type="ECO:0000256" key="1">
    <source>
        <dbReference type="SAM" id="SignalP"/>
    </source>
</evidence>
<dbReference type="PANTHER" id="PTHR34512:SF30">
    <property type="entry name" value="OUTER MEMBRANE PROTEIN ASSEMBLY FACTOR BAMB"/>
    <property type="match status" value="1"/>
</dbReference>
<keyword evidence="3" id="KW-0418">Kinase</keyword>
<dbReference type="RefSeq" id="WP_152099118.1">
    <property type="nucleotide sequence ID" value="NZ_AP021861.1"/>
</dbReference>